<accession>A0ABQ3HZ87</accession>
<keyword evidence="9" id="KW-1185">Reference proteome</keyword>
<evidence type="ECO:0000259" key="7">
    <source>
        <dbReference type="PROSITE" id="PS00022"/>
    </source>
</evidence>
<keyword evidence="3" id="KW-0963">Cytoplasm</keyword>
<proteinExistence type="predicted"/>
<dbReference type="InterPro" id="IPR000742">
    <property type="entry name" value="EGF"/>
</dbReference>
<feature type="domain" description="EGF-like" evidence="7">
    <location>
        <begin position="182"/>
        <end position="193"/>
    </location>
</feature>
<dbReference type="InterPro" id="IPR053879">
    <property type="entry name" value="HYDIN_VesB_CFA65-like_Ig"/>
</dbReference>
<evidence type="ECO:0000256" key="5">
    <source>
        <dbReference type="ARBA" id="ARBA00023157"/>
    </source>
</evidence>
<evidence type="ECO:0000313" key="8">
    <source>
        <dbReference type="EMBL" id="GHE50259.1"/>
    </source>
</evidence>
<dbReference type="InterPro" id="IPR013320">
    <property type="entry name" value="ConA-like_dom_sf"/>
</dbReference>
<name>A0ABQ3HZ87_9BACT</name>
<keyword evidence="6" id="KW-0966">Cell projection</keyword>
<reference evidence="9" key="1">
    <citation type="journal article" date="2019" name="Int. J. Syst. Evol. Microbiol.">
        <title>The Global Catalogue of Microorganisms (GCM) 10K type strain sequencing project: providing services to taxonomists for standard genome sequencing and annotation.</title>
        <authorList>
            <consortium name="The Broad Institute Genomics Platform"/>
            <consortium name="The Broad Institute Genome Sequencing Center for Infectious Disease"/>
            <person name="Wu L."/>
            <person name="Ma J."/>
        </authorList>
    </citation>
    <scope>NUCLEOTIDE SEQUENCE [LARGE SCALE GENOMIC DNA]</scope>
    <source>
        <strain evidence="9">CGMCC 1.15111</strain>
    </source>
</reference>
<comment type="subcellular location">
    <subcellularLocation>
        <location evidence="1">Cell projection</location>
        <location evidence="1">Cilium</location>
    </subcellularLocation>
    <subcellularLocation>
        <location evidence="2">Cytoplasm</location>
    </subcellularLocation>
</comment>
<dbReference type="InterPro" id="IPR013783">
    <property type="entry name" value="Ig-like_fold"/>
</dbReference>
<keyword evidence="5" id="KW-1015">Disulfide bond</keyword>
<dbReference type="InterPro" id="IPR043136">
    <property type="entry name" value="B30.2/SPRY_sf"/>
</dbReference>
<evidence type="ECO:0000256" key="3">
    <source>
        <dbReference type="ARBA" id="ARBA00022490"/>
    </source>
</evidence>
<dbReference type="Pfam" id="PF22544">
    <property type="entry name" value="HYDIN_VesB_CFA65-like_Ig"/>
    <property type="match status" value="1"/>
</dbReference>
<dbReference type="EMBL" id="BNAG01000001">
    <property type="protein sequence ID" value="GHE50259.1"/>
    <property type="molecule type" value="Genomic_DNA"/>
</dbReference>
<protein>
    <recommendedName>
        <fullName evidence="7">EGF-like domain-containing protein</fullName>
    </recommendedName>
</protein>
<evidence type="ECO:0000256" key="4">
    <source>
        <dbReference type="ARBA" id="ARBA00023069"/>
    </source>
</evidence>
<dbReference type="PROSITE" id="PS00022">
    <property type="entry name" value="EGF_1"/>
    <property type="match status" value="1"/>
</dbReference>
<keyword evidence="4" id="KW-0969">Cilium</keyword>
<organism evidence="8 9">
    <name type="scientific">Roseivirga thermotolerans</name>
    <dbReference type="NCBI Taxonomy" id="1758176"/>
    <lineage>
        <taxon>Bacteria</taxon>
        <taxon>Pseudomonadati</taxon>
        <taxon>Bacteroidota</taxon>
        <taxon>Cytophagia</taxon>
        <taxon>Cytophagales</taxon>
        <taxon>Roseivirgaceae</taxon>
        <taxon>Roseivirga</taxon>
    </lineage>
</organism>
<dbReference type="RefSeq" id="WP_189628134.1">
    <property type="nucleotide sequence ID" value="NZ_BNAG01000001.1"/>
</dbReference>
<dbReference type="Gene3D" id="2.60.40.10">
    <property type="entry name" value="Immunoglobulins"/>
    <property type="match status" value="1"/>
</dbReference>
<evidence type="ECO:0000256" key="6">
    <source>
        <dbReference type="ARBA" id="ARBA00023273"/>
    </source>
</evidence>
<evidence type="ECO:0000256" key="1">
    <source>
        <dbReference type="ARBA" id="ARBA00004138"/>
    </source>
</evidence>
<dbReference type="Gene3D" id="2.10.25.10">
    <property type="entry name" value="Laminin"/>
    <property type="match status" value="1"/>
</dbReference>
<dbReference type="SUPFAM" id="SSF49899">
    <property type="entry name" value="Concanavalin A-like lectins/glucanases"/>
    <property type="match status" value="1"/>
</dbReference>
<evidence type="ECO:0000313" key="9">
    <source>
        <dbReference type="Proteomes" id="UP000658258"/>
    </source>
</evidence>
<dbReference type="Gene3D" id="2.60.120.920">
    <property type="match status" value="1"/>
</dbReference>
<dbReference type="Proteomes" id="UP000658258">
    <property type="component" value="Unassembled WGS sequence"/>
</dbReference>
<comment type="caution">
    <text evidence="8">The sequence shown here is derived from an EMBL/GenBank/DDBJ whole genome shotgun (WGS) entry which is preliminary data.</text>
</comment>
<sequence>MRISRRTHLPKLLFLITLLIPLVETKVDGRLEVYGNFLTIAANNSSFSADNYTDFGTVFNRTASVDYTQLSRTFVLVNGGSSNLVISEIRLEDEQNFFDITTSAVGTLSPNESAELVINFNSRAFGLAFAEVVIESNDPNGSFRFFIRAKNVECNSTKCFGKLPSDPTVCNSFGTCIGQNTCSCAPLYAGTNCQTPIRWNDGNTLVQAGHDFSPRITIGPELTDPNEVYRIKVAINKLSLFQDTEVSIGVGSSPPGDLAHDIGQIDREYGYLSSGRLYSNGVHSDYGIGYGEGDVVLIIYDLPQNKLSFAVKKAGTHEFLPQGEAFTGLIARPGKSLHLMLSLTCFGECELELVD</sequence>
<gene>
    <name evidence="8" type="ORF">GCM10011340_00020</name>
</gene>
<evidence type="ECO:0000256" key="2">
    <source>
        <dbReference type="ARBA" id="ARBA00004496"/>
    </source>
</evidence>